<proteinExistence type="predicted"/>
<dbReference type="GO" id="GO:0046983">
    <property type="term" value="F:protein dimerization activity"/>
    <property type="evidence" value="ECO:0007669"/>
    <property type="project" value="InterPro"/>
</dbReference>
<dbReference type="Gene3D" id="3.30.565.10">
    <property type="entry name" value="Histidine kinase-like ATPase, C-terminal domain"/>
    <property type="match status" value="1"/>
</dbReference>
<comment type="caution">
    <text evidence="11">The sequence shown here is derived from an EMBL/GenBank/DDBJ whole genome shotgun (WGS) entry which is preliminary data.</text>
</comment>
<feature type="transmembrane region" description="Helical" evidence="9">
    <location>
        <begin position="215"/>
        <end position="231"/>
    </location>
</feature>
<feature type="transmembrane region" description="Helical" evidence="9">
    <location>
        <begin position="251"/>
        <end position="272"/>
    </location>
</feature>
<dbReference type="CDD" id="cd16917">
    <property type="entry name" value="HATPase_UhpB-NarQ-NarX-like"/>
    <property type="match status" value="1"/>
</dbReference>
<evidence type="ECO:0000313" key="11">
    <source>
        <dbReference type="EMBL" id="TKC03104.1"/>
    </source>
</evidence>
<feature type="transmembrane region" description="Helical" evidence="9">
    <location>
        <begin position="346"/>
        <end position="366"/>
    </location>
</feature>
<dbReference type="RefSeq" id="WP_136873385.1">
    <property type="nucleotide sequence ID" value="NZ_SWBO01000001.1"/>
</dbReference>
<dbReference type="InterPro" id="IPR050482">
    <property type="entry name" value="Sensor_HK_TwoCompSys"/>
</dbReference>
<dbReference type="GO" id="GO:0016020">
    <property type="term" value="C:membrane"/>
    <property type="evidence" value="ECO:0007669"/>
    <property type="project" value="InterPro"/>
</dbReference>
<dbReference type="EMBL" id="SWBO01000001">
    <property type="protein sequence ID" value="TKC03104.1"/>
    <property type="molecule type" value="Genomic_DNA"/>
</dbReference>
<name>A0A4V5NYB7_9SPHI</name>
<dbReference type="GO" id="GO:0005524">
    <property type="term" value="F:ATP binding"/>
    <property type="evidence" value="ECO:0007669"/>
    <property type="project" value="UniProtKB-KW"/>
</dbReference>
<evidence type="ECO:0000256" key="4">
    <source>
        <dbReference type="ARBA" id="ARBA00022679"/>
    </source>
</evidence>
<dbReference type="Pfam" id="PF07695">
    <property type="entry name" value="7TMR-DISM_7TM"/>
    <property type="match status" value="1"/>
</dbReference>
<keyword evidence="12" id="KW-1185">Reference proteome</keyword>
<evidence type="ECO:0000256" key="7">
    <source>
        <dbReference type="ARBA" id="ARBA00022840"/>
    </source>
</evidence>
<dbReference type="Gene3D" id="2.60.40.2380">
    <property type="match status" value="1"/>
</dbReference>
<dbReference type="GO" id="GO:0000155">
    <property type="term" value="F:phosphorelay sensor kinase activity"/>
    <property type="evidence" value="ECO:0007669"/>
    <property type="project" value="InterPro"/>
</dbReference>
<keyword evidence="5" id="KW-0547">Nucleotide-binding</keyword>
<dbReference type="Pfam" id="PF07730">
    <property type="entry name" value="HisKA_3"/>
    <property type="match status" value="1"/>
</dbReference>
<dbReference type="Proteomes" id="UP000310477">
    <property type="component" value="Unassembled WGS sequence"/>
</dbReference>
<dbReference type="SUPFAM" id="SSF55874">
    <property type="entry name" value="ATPase domain of HSP90 chaperone/DNA topoisomerase II/histidine kinase"/>
    <property type="match status" value="1"/>
</dbReference>
<keyword evidence="7" id="KW-0067">ATP-binding</keyword>
<dbReference type="PANTHER" id="PTHR24421:SF10">
    <property type="entry name" value="NITRATE_NITRITE SENSOR PROTEIN NARQ"/>
    <property type="match status" value="1"/>
</dbReference>
<dbReference type="PROSITE" id="PS50109">
    <property type="entry name" value="HIS_KIN"/>
    <property type="match status" value="1"/>
</dbReference>
<feature type="transmembrane region" description="Helical" evidence="9">
    <location>
        <begin position="372"/>
        <end position="395"/>
    </location>
</feature>
<evidence type="ECO:0000256" key="1">
    <source>
        <dbReference type="ARBA" id="ARBA00000085"/>
    </source>
</evidence>
<dbReference type="Pfam" id="PF02518">
    <property type="entry name" value="HATPase_c"/>
    <property type="match status" value="1"/>
</dbReference>
<dbReference type="PANTHER" id="PTHR24421">
    <property type="entry name" value="NITRATE/NITRITE SENSOR PROTEIN NARX-RELATED"/>
    <property type="match status" value="1"/>
</dbReference>
<feature type="transmembrane region" description="Helical" evidence="9">
    <location>
        <begin position="186"/>
        <end position="208"/>
    </location>
</feature>
<keyword evidence="9" id="KW-0472">Membrane</keyword>
<evidence type="ECO:0000313" key="12">
    <source>
        <dbReference type="Proteomes" id="UP000310477"/>
    </source>
</evidence>
<protein>
    <recommendedName>
        <fullName evidence="2">histidine kinase</fullName>
        <ecNumber evidence="2">2.7.13.3</ecNumber>
    </recommendedName>
</protein>
<comment type="catalytic activity">
    <reaction evidence="1">
        <text>ATP + protein L-histidine = ADP + protein N-phospho-L-histidine.</text>
        <dbReference type="EC" id="2.7.13.3"/>
    </reaction>
</comment>
<feature type="transmembrane region" description="Helical" evidence="9">
    <location>
        <begin position="284"/>
        <end position="304"/>
    </location>
</feature>
<evidence type="ECO:0000256" key="5">
    <source>
        <dbReference type="ARBA" id="ARBA00022741"/>
    </source>
</evidence>
<evidence type="ECO:0000259" key="10">
    <source>
        <dbReference type="PROSITE" id="PS50109"/>
    </source>
</evidence>
<dbReference type="InterPro" id="IPR011623">
    <property type="entry name" value="7TMR_DISM_rcpt_extracell_dom1"/>
</dbReference>
<evidence type="ECO:0000256" key="2">
    <source>
        <dbReference type="ARBA" id="ARBA00012438"/>
    </source>
</evidence>
<gene>
    <name evidence="11" type="ORF">FA045_00610</name>
</gene>
<keyword evidence="9" id="KW-1133">Transmembrane helix</keyword>
<dbReference type="EC" id="2.7.13.3" evidence="2"/>
<keyword evidence="6 11" id="KW-0418">Kinase</keyword>
<keyword evidence="3" id="KW-0597">Phosphoprotein</keyword>
<dbReference type="Pfam" id="PF07696">
    <property type="entry name" value="7TMR-DISMED2"/>
    <property type="match status" value="1"/>
</dbReference>
<keyword evidence="8" id="KW-0902">Two-component regulatory system</keyword>
<dbReference type="Gene3D" id="1.20.5.1930">
    <property type="match status" value="1"/>
</dbReference>
<keyword evidence="4" id="KW-0808">Transferase</keyword>
<evidence type="ECO:0000256" key="3">
    <source>
        <dbReference type="ARBA" id="ARBA00022553"/>
    </source>
</evidence>
<dbReference type="InterPro" id="IPR011622">
    <property type="entry name" value="7TMR_DISM_rcpt_extracell_dom2"/>
</dbReference>
<dbReference type="OrthoDB" id="9760839at2"/>
<sequence length="623" mass="71333">MNKSFLCSLFILANLMGYTQSNKPVLIDSSAIFDIHSGTYFYEDKTLNATIDTLIELKKQNKLKPLAPNTTLNKGFTQSYWWLVFDLENTLPETVNLFFNEKSNGINRLQLFKLDSSGKITAMPLTGDHFKFDTRAINYHTYLYPIKLKAKEKATYFLWADKRGQNMVIPFSLAKDVEMIHSEVSFFNLFGIFVGIYLFAIIFNLLLFVSLRDKIHLYYALYVFCMLIFNMEDEGFAFQWLYPNIPFLQDYLRHIIAFAGSALLVQVMQLFVNQTKANSKLYHLANWYKFLCYGLVLMPIYLLFEANFLLEKINFFAANFIAIITVVILIACAIERIISGYKLAWYYLVAMLFLLLGILNYVFNALGITTFYIYNTTGLVIGLTVEIIFLSFALTQRYNFLKNEKKILLKEKAELQIALVDDVFAAQENERARLARDLHDDLGGTLSAIKLNLTAFKSNVNSLSEKNQQFYAQTIGMIEKACLNLREIAHDLMPKNLEELGIVDALKEQFVSLKQTSKTDYNFIFDIQKSISTELSLAIYRIIKELINNIEKHSCATKVSVQLLCTDTQITIMCEDNGIGFNSSVQYSGLGLNNINSRINYLNGSIYIDSNKNGSTITIYIPA</sequence>
<dbReference type="InterPro" id="IPR011712">
    <property type="entry name" value="Sig_transdc_His_kin_sub3_dim/P"/>
</dbReference>
<dbReference type="InterPro" id="IPR036890">
    <property type="entry name" value="HATPase_C_sf"/>
</dbReference>
<dbReference type="InterPro" id="IPR003594">
    <property type="entry name" value="HATPase_dom"/>
</dbReference>
<keyword evidence="9" id="KW-0812">Transmembrane</keyword>
<reference evidence="11 12" key="1">
    <citation type="submission" date="2019-04" db="EMBL/GenBank/DDBJ databases">
        <title>Pedobacter sp. AR-2-6 sp. nov., isolated from Arctic soil.</title>
        <authorList>
            <person name="Dahal R.H."/>
            <person name="Kim D.-U."/>
        </authorList>
    </citation>
    <scope>NUCLEOTIDE SEQUENCE [LARGE SCALE GENOMIC DNA]</scope>
    <source>
        <strain evidence="11 12">AR-2-6</strain>
    </source>
</reference>
<dbReference type="AlphaFoldDB" id="A0A4V5NYB7"/>
<evidence type="ECO:0000256" key="6">
    <source>
        <dbReference type="ARBA" id="ARBA00022777"/>
    </source>
</evidence>
<accession>A0A4V5NYB7</accession>
<organism evidence="11 12">
    <name type="scientific">Pedobacter cryotolerans</name>
    <dbReference type="NCBI Taxonomy" id="2571270"/>
    <lineage>
        <taxon>Bacteria</taxon>
        <taxon>Pseudomonadati</taxon>
        <taxon>Bacteroidota</taxon>
        <taxon>Sphingobacteriia</taxon>
        <taxon>Sphingobacteriales</taxon>
        <taxon>Sphingobacteriaceae</taxon>
        <taxon>Pedobacter</taxon>
    </lineage>
</organism>
<evidence type="ECO:0000256" key="9">
    <source>
        <dbReference type="SAM" id="Phobius"/>
    </source>
</evidence>
<dbReference type="InterPro" id="IPR005467">
    <property type="entry name" value="His_kinase_dom"/>
</dbReference>
<feature type="transmembrane region" description="Helical" evidence="9">
    <location>
        <begin position="316"/>
        <end position="334"/>
    </location>
</feature>
<feature type="domain" description="Histidine kinase" evidence="10">
    <location>
        <begin position="437"/>
        <end position="623"/>
    </location>
</feature>
<evidence type="ECO:0000256" key="8">
    <source>
        <dbReference type="ARBA" id="ARBA00023012"/>
    </source>
</evidence>